<dbReference type="EMBL" id="UINC01018939">
    <property type="protein sequence ID" value="SVA79909.1"/>
    <property type="molecule type" value="Genomic_DNA"/>
</dbReference>
<proteinExistence type="predicted"/>
<evidence type="ECO:0000256" key="1">
    <source>
        <dbReference type="ARBA" id="ARBA00023239"/>
    </source>
</evidence>
<dbReference type="PANTHER" id="PTHR21240">
    <property type="entry name" value="2-AMINO-3-CARBOXYLMUCONATE-6-SEMIALDEHYDE DECARBOXYLASE"/>
    <property type="match status" value="1"/>
</dbReference>
<evidence type="ECO:0000259" key="2">
    <source>
        <dbReference type="Pfam" id="PF04909"/>
    </source>
</evidence>
<feature type="domain" description="Amidohydrolase-related" evidence="2">
    <location>
        <begin position="8"/>
        <end position="327"/>
    </location>
</feature>
<name>A0A381YSG5_9ZZZZ</name>
<dbReference type="Gene3D" id="3.20.20.140">
    <property type="entry name" value="Metal-dependent hydrolases"/>
    <property type="match status" value="1"/>
</dbReference>
<organism evidence="3">
    <name type="scientific">marine metagenome</name>
    <dbReference type="NCBI Taxonomy" id="408172"/>
    <lineage>
        <taxon>unclassified sequences</taxon>
        <taxon>metagenomes</taxon>
        <taxon>ecological metagenomes</taxon>
    </lineage>
</organism>
<keyword evidence="1" id="KW-0456">Lyase</keyword>
<gene>
    <name evidence="3" type="ORF">METZ01_LOCUS132763</name>
</gene>
<accession>A0A381YSG5</accession>
<dbReference type="GO" id="GO:0019748">
    <property type="term" value="P:secondary metabolic process"/>
    <property type="evidence" value="ECO:0007669"/>
    <property type="project" value="TreeGrafter"/>
</dbReference>
<dbReference type="InterPro" id="IPR032465">
    <property type="entry name" value="ACMSD"/>
</dbReference>
<dbReference type="SUPFAM" id="SSF51556">
    <property type="entry name" value="Metallo-dependent hydrolases"/>
    <property type="match status" value="1"/>
</dbReference>
<sequence length="331" mass="37786">MLPVMKYDLHTHYYPEVFFDTIRKLATDFAFDTDSTGRTIIKYRGSRFFGITPPMTDPVKRIEEMDRVGIDVEVVSLSTPNVFFTDAEHQPEVAKLMNDAYADLVSRYPQRFKAFASIPMDSPDAALEELTRALDQLKLNGVILLSNIMGRPLTEPQYRPFFEEANRRGLCIFIHPMLPENPQPFSEYVLGPIIGFPCDTTLSVARLCYSGMLREFPSIRWIIGHAGGTIPWLMERMDNGYRDFAECRENIDHLPSVYLKQLYYDTVTFSPHTLRMLRDIVDVNHMVMGSDFPHLLGSIDRAVSSIEELHISESEKTAIFSGTALSILNNI</sequence>
<dbReference type="InterPro" id="IPR006680">
    <property type="entry name" value="Amidohydro-rel"/>
</dbReference>
<dbReference type="CDD" id="cd01292">
    <property type="entry name" value="metallo-dependent_hydrolases"/>
    <property type="match status" value="1"/>
</dbReference>
<reference evidence="3" key="1">
    <citation type="submission" date="2018-05" db="EMBL/GenBank/DDBJ databases">
        <authorList>
            <person name="Lanie J.A."/>
            <person name="Ng W.-L."/>
            <person name="Kazmierczak K.M."/>
            <person name="Andrzejewski T.M."/>
            <person name="Davidsen T.M."/>
            <person name="Wayne K.J."/>
            <person name="Tettelin H."/>
            <person name="Glass J.I."/>
            <person name="Rusch D."/>
            <person name="Podicherti R."/>
            <person name="Tsui H.-C.T."/>
            <person name="Winkler M.E."/>
        </authorList>
    </citation>
    <scope>NUCLEOTIDE SEQUENCE</scope>
</reference>
<protein>
    <recommendedName>
        <fullName evidence="2">Amidohydrolase-related domain-containing protein</fullName>
    </recommendedName>
</protein>
<dbReference type="InterPro" id="IPR032466">
    <property type="entry name" value="Metal_Hydrolase"/>
</dbReference>
<dbReference type="Pfam" id="PF04909">
    <property type="entry name" value="Amidohydro_2"/>
    <property type="match status" value="1"/>
</dbReference>
<dbReference type="AlphaFoldDB" id="A0A381YSG5"/>
<dbReference type="GO" id="GO:0005737">
    <property type="term" value="C:cytoplasm"/>
    <property type="evidence" value="ECO:0007669"/>
    <property type="project" value="TreeGrafter"/>
</dbReference>
<evidence type="ECO:0000313" key="3">
    <source>
        <dbReference type="EMBL" id="SVA79909.1"/>
    </source>
</evidence>
<dbReference type="PANTHER" id="PTHR21240:SF28">
    <property type="entry name" value="ISO-OROTATE DECARBOXYLASE (EUROFUNG)"/>
    <property type="match status" value="1"/>
</dbReference>
<dbReference type="GO" id="GO:0016831">
    <property type="term" value="F:carboxy-lyase activity"/>
    <property type="evidence" value="ECO:0007669"/>
    <property type="project" value="InterPro"/>
</dbReference>
<dbReference type="GO" id="GO:0016787">
    <property type="term" value="F:hydrolase activity"/>
    <property type="evidence" value="ECO:0007669"/>
    <property type="project" value="InterPro"/>
</dbReference>